<sequence>MVRDLGNPRLIAVVGATGTGKSDLSLELARRLAGYGQRAEIINVDAMQFYRGMDIGTAKLSVAERSEFPHHLFDILDPHEDAAVAHYQPEARGIIRDVLDRGAWPILVGGSGLYVSSVLFDFEFPGQDPEIRARLEAELSAQGPGMLFRRLRDLSPEAAEKIGPHNGRRIVRALEVAEITGEPIAGTLPDEPVWWTPTLLISLTAPREDLVARLDARVTRMWEAGLIAEAAGLLEAGIDAGITARRAIGYGQAAAQIRGEMTEAEAIEDTRRLTRRYARRQVSWFKRYQGAHVFDTVAETLPEIAEHILPSAEHFVPSAEH</sequence>
<dbReference type="Gene3D" id="3.40.50.300">
    <property type="entry name" value="P-loop containing nucleotide triphosphate hydrolases"/>
    <property type="match status" value="1"/>
</dbReference>
<dbReference type="FunFam" id="1.10.20.140:FF:000001">
    <property type="entry name" value="tRNA dimethylallyltransferase"/>
    <property type="match status" value="1"/>
</dbReference>
<dbReference type="NCBIfam" id="TIGR00174">
    <property type="entry name" value="miaA"/>
    <property type="match status" value="1"/>
</dbReference>
<keyword evidence="6 10" id="KW-0547">Nucleotide-binding</keyword>
<gene>
    <name evidence="10 14" type="primary">miaA</name>
    <name evidence="14" type="ORF">D9V34_07705</name>
</gene>
<accession>A0A3L7ASG6</accession>
<protein>
    <recommendedName>
        <fullName evidence="10">tRNA dimethylallyltransferase</fullName>
        <ecNumber evidence="10">2.5.1.75</ecNumber>
    </recommendedName>
    <alternativeName>
        <fullName evidence="10">Dimethylallyl diphosphate:tRNA dimethylallyltransferase</fullName>
        <shortName evidence="10">DMAPP:tRNA dimethylallyltransferase</shortName>
        <shortName evidence="10">DMATase</shortName>
    </alternativeName>
    <alternativeName>
        <fullName evidence="10">Isopentenyl-diphosphate:tRNA isopentenyltransferase</fullName>
        <shortName evidence="10">IPP transferase</shortName>
        <shortName evidence="10">IPPT</shortName>
        <shortName evidence="10">IPTase</shortName>
    </alternativeName>
</protein>
<dbReference type="PANTHER" id="PTHR11088:SF60">
    <property type="entry name" value="TRNA DIMETHYLALLYLTRANSFERASE"/>
    <property type="match status" value="1"/>
</dbReference>
<comment type="caution">
    <text evidence="10">Lacks conserved residue(s) required for the propagation of feature annotation.</text>
</comment>
<comment type="function">
    <text evidence="2 10 12">Catalyzes the transfer of a dimethylallyl group onto the adenine at position 37 in tRNAs that read codons beginning with uridine, leading to the formation of N6-(dimethylallyl)adenosine (i(6)A).</text>
</comment>
<dbReference type="GO" id="GO:0006400">
    <property type="term" value="P:tRNA modification"/>
    <property type="evidence" value="ECO:0007669"/>
    <property type="project" value="TreeGrafter"/>
</dbReference>
<evidence type="ECO:0000256" key="6">
    <source>
        <dbReference type="ARBA" id="ARBA00022741"/>
    </source>
</evidence>
<comment type="catalytic activity">
    <reaction evidence="9 10 11">
        <text>adenosine(37) in tRNA + dimethylallyl diphosphate = N(6)-dimethylallyladenosine(37) in tRNA + diphosphate</text>
        <dbReference type="Rhea" id="RHEA:26482"/>
        <dbReference type="Rhea" id="RHEA-COMP:10162"/>
        <dbReference type="Rhea" id="RHEA-COMP:10375"/>
        <dbReference type="ChEBI" id="CHEBI:33019"/>
        <dbReference type="ChEBI" id="CHEBI:57623"/>
        <dbReference type="ChEBI" id="CHEBI:74411"/>
        <dbReference type="ChEBI" id="CHEBI:74415"/>
        <dbReference type="EC" id="2.5.1.75"/>
    </reaction>
</comment>
<keyword evidence="8 10" id="KW-0460">Magnesium</keyword>
<keyword evidence="5 10" id="KW-0819">tRNA processing</keyword>
<evidence type="ECO:0000313" key="14">
    <source>
        <dbReference type="EMBL" id="RLP83376.1"/>
    </source>
</evidence>
<feature type="binding site" evidence="10">
    <location>
        <begin position="17"/>
        <end position="22"/>
    </location>
    <ligand>
        <name>substrate</name>
    </ligand>
</feature>
<evidence type="ECO:0000256" key="4">
    <source>
        <dbReference type="ARBA" id="ARBA00022679"/>
    </source>
</evidence>
<name>A0A3L7ASG6_9MICO</name>
<dbReference type="PANTHER" id="PTHR11088">
    <property type="entry name" value="TRNA DIMETHYLALLYLTRANSFERASE"/>
    <property type="match status" value="1"/>
</dbReference>
<keyword evidence="7 10" id="KW-0067">ATP-binding</keyword>
<evidence type="ECO:0000256" key="7">
    <source>
        <dbReference type="ARBA" id="ARBA00022840"/>
    </source>
</evidence>
<reference evidence="14 15" key="1">
    <citation type="submission" date="2018-10" db="EMBL/GenBank/DDBJ databases">
        <authorList>
            <person name="Li J."/>
        </authorList>
    </citation>
    <scope>NUCLEOTIDE SEQUENCE [LARGE SCALE GENOMIC DNA]</scope>
    <source>
        <strain evidence="14 15">JCM 11654</strain>
    </source>
</reference>
<evidence type="ECO:0000256" key="3">
    <source>
        <dbReference type="ARBA" id="ARBA00005842"/>
    </source>
</evidence>
<comment type="cofactor">
    <cofactor evidence="1 10">
        <name>Mg(2+)</name>
        <dbReference type="ChEBI" id="CHEBI:18420"/>
    </cofactor>
</comment>
<organism evidence="14 15">
    <name type="scientific">Mycetocola lacteus</name>
    <dbReference type="NCBI Taxonomy" id="76637"/>
    <lineage>
        <taxon>Bacteria</taxon>
        <taxon>Bacillati</taxon>
        <taxon>Actinomycetota</taxon>
        <taxon>Actinomycetes</taxon>
        <taxon>Micrococcales</taxon>
        <taxon>Microbacteriaceae</taxon>
        <taxon>Mycetocola</taxon>
    </lineage>
</organism>
<dbReference type="Gene3D" id="1.10.20.140">
    <property type="match status" value="1"/>
</dbReference>
<evidence type="ECO:0000256" key="8">
    <source>
        <dbReference type="ARBA" id="ARBA00022842"/>
    </source>
</evidence>
<feature type="binding site" evidence="10">
    <location>
        <begin position="15"/>
        <end position="22"/>
    </location>
    <ligand>
        <name>ATP</name>
        <dbReference type="ChEBI" id="CHEBI:30616"/>
    </ligand>
</feature>
<feature type="site" description="Interaction with substrate tRNA" evidence="10">
    <location>
        <position position="132"/>
    </location>
</feature>
<dbReference type="EC" id="2.5.1.75" evidence="10"/>
<comment type="similarity">
    <text evidence="3 10 13">Belongs to the IPP transferase family.</text>
</comment>
<dbReference type="AlphaFoldDB" id="A0A3L7ASG6"/>
<dbReference type="HAMAP" id="MF_00185">
    <property type="entry name" value="IPP_trans"/>
    <property type="match status" value="1"/>
</dbReference>
<dbReference type="GO" id="GO:0005524">
    <property type="term" value="F:ATP binding"/>
    <property type="evidence" value="ECO:0007669"/>
    <property type="project" value="UniProtKB-UniRule"/>
</dbReference>
<evidence type="ECO:0000256" key="10">
    <source>
        <dbReference type="HAMAP-Rule" id="MF_00185"/>
    </source>
</evidence>
<keyword evidence="4 10" id="KW-0808">Transferase</keyword>
<evidence type="ECO:0000256" key="1">
    <source>
        <dbReference type="ARBA" id="ARBA00001946"/>
    </source>
</evidence>
<evidence type="ECO:0000256" key="11">
    <source>
        <dbReference type="RuleBase" id="RU003783"/>
    </source>
</evidence>
<evidence type="ECO:0000313" key="15">
    <source>
        <dbReference type="Proteomes" id="UP000269438"/>
    </source>
</evidence>
<dbReference type="InterPro" id="IPR039657">
    <property type="entry name" value="Dimethylallyltransferase"/>
</dbReference>
<dbReference type="Proteomes" id="UP000269438">
    <property type="component" value="Unassembled WGS sequence"/>
</dbReference>
<keyword evidence="15" id="KW-1185">Reference proteome</keyword>
<comment type="subunit">
    <text evidence="10">Monomer.</text>
</comment>
<dbReference type="SUPFAM" id="SSF52540">
    <property type="entry name" value="P-loop containing nucleoside triphosphate hydrolases"/>
    <property type="match status" value="2"/>
</dbReference>
<feature type="site" description="Interaction with substrate tRNA" evidence="10">
    <location>
        <position position="111"/>
    </location>
</feature>
<dbReference type="Pfam" id="PF01715">
    <property type="entry name" value="IPPT"/>
    <property type="match status" value="1"/>
</dbReference>
<evidence type="ECO:0000256" key="5">
    <source>
        <dbReference type="ARBA" id="ARBA00022694"/>
    </source>
</evidence>
<evidence type="ECO:0000256" key="12">
    <source>
        <dbReference type="RuleBase" id="RU003784"/>
    </source>
</evidence>
<dbReference type="EMBL" id="RCUY01000005">
    <property type="protein sequence ID" value="RLP83376.1"/>
    <property type="molecule type" value="Genomic_DNA"/>
</dbReference>
<dbReference type="OrthoDB" id="9776390at2"/>
<evidence type="ECO:0000256" key="13">
    <source>
        <dbReference type="RuleBase" id="RU003785"/>
    </source>
</evidence>
<dbReference type="RefSeq" id="WP_121688499.1">
    <property type="nucleotide sequence ID" value="NZ_RCUY01000005.1"/>
</dbReference>
<proteinExistence type="inferred from homology"/>
<dbReference type="InterPro" id="IPR027417">
    <property type="entry name" value="P-loop_NTPase"/>
</dbReference>
<dbReference type="GO" id="GO:0052381">
    <property type="term" value="F:tRNA dimethylallyltransferase activity"/>
    <property type="evidence" value="ECO:0007669"/>
    <property type="project" value="UniProtKB-UniRule"/>
</dbReference>
<comment type="caution">
    <text evidence="14">The sequence shown here is derived from an EMBL/GenBank/DDBJ whole genome shotgun (WGS) entry which is preliminary data.</text>
</comment>
<evidence type="ECO:0000256" key="9">
    <source>
        <dbReference type="ARBA" id="ARBA00049563"/>
    </source>
</evidence>
<evidence type="ECO:0000256" key="2">
    <source>
        <dbReference type="ARBA" id="ARBA00003213"/>
    </source>
</evidence>
<dbReference type="InterPro" id="IPR018022">
    <property type="entry name" value="IPT"/>
</dbReference>